<dbReference type="AlphaFoldDB" id="G9ZG19"/>
<dbReference type="EMBL" id="AGCM01000096">
    <property type="protein sequence ID" value="EHM53532.1"/>
    <property type="molecule type" value="Genomic_DNA"/>
</dbReference>
<name>G9ZG19_9GAMM</name>
<gene>
    <name evidence="1" type="ORF">HMPREF9080_01719</name>
</gene>
<accession>G9ZG19</accession>
<proteinExistence type="predicted"/>
<evidence type="ECO:0000313" key="1">
    <source>
        <dbReference type="EMBL" id="EHM53532.1"/>
    </source>
</evidence>
<dbReference type="Proteomes" id="UP000004750">
    <property type="component" value="Unassembled WGS sequence"/>
</dbReference>
<protein>
    <submittedName>
        <fullName evidence="1">Uncharacterized protein</fullName>
    </submittedName>
</protein>
<comment type="caution">
    <text evidence="1">The sequence shown here is derived from an EMBL/GenBank/DDBJ whole genome shotgun (WGS) entry which is preliminary data.</text>
</comment>
<dbReference type="HOGENOM" id="CLU_3005693_0_0_6"/>
<reference evidence="1 2" key="1">
    <citation type="submission" date="2011-08" db="EMBL/GenBank/DDBJ databases">
        <authorList>
            <person name="Weinstock G."/>
            <person name="Sodergren E."/>
            <person name="Clifton S."/>
            <person name="Fulton L."/>
            <person name="Fulton B."/>
            <person name="Courtney L."/>
            <person name="Fronick C."/>
            <person name="Harrison M."/>
            <person name="Strong C."/>
            <person name="Farmer C."/>
            <person name="Delahaunty K."/>
            <person name="Markovic C."/>
            <person name="Hall O."/>
            <person name="Minx P."/>
            <person name="Tomlinson C."/>
            <person name="Mitreva M."/>
            <person name="Hou S."/>
            <person name="Chen J."/>
            <person name="Wollam A."/>
            <person name="Pepin K.H."/>
            <person name="Johnson M."/>
            <person name="Bhonagiri V."/>
            <person name="Zhang X."/>
            <person name="Suruliraj S."/>
            <person name="Warren W."/>
            <person name="Chinwalla A."/>
            <person name="Mardis E.R."/>
            <person name="Wilson R.K."/>
        </authorList>
    </citation>
    <scope>NUCLEOTIDE SEQUENCE [LARGE SCALE GENOMIC DNA]</scope>
    <source>
        <strain evidence="1 2">F0432</strain>
    </source>
</reference>
<evidence type="ECO:0000313" key="2">
    <source>
        <dbReference type="Proteomes" id="UP000004750"/>
    </source>
</evidence>
<sequence>MAVAAWYLQLPPRYECLGREAVSGIVAQPAQTGRIASSYFVQHGYYGMNNVMQRLV</sequence>
<organism evidence="1 2">
    <name type="scientific">Cardiobacterium valvarum F0432</name>
    <dbReference type="NCBI Taxonomy" id="797473"/>
    <lineage>
        <taxon>Bacteria</taxon>
        <taxon>Pseudomonadati</taxon>
        <taxon>Pseudomonadota</taxon>
        <taxon>Gammaproteobacteria</taxon>
        <taxon>Cardiobacteriales</taxon>
        <taxon>Cardiobacteriaceae</taxon>
        <taxon>Cardiobacterium</taxon>
    </lineage>
</organism>